<evidence type="ECO:0000313" key="1">
    <source>
        <dbReference type="EMBL" id="RRS05056.1"/>
    </source>
</evidence>
<organism evidence="1 2">
    <name type="scientific">Aquabacterium soli</name>
    <dbReference type="NCBI Taxonomy" id="2493092"/>
    <lineage>
        <taxon>Bacteria</taxon>
        <taxon>Pseudomonadati</taxon>
        <taxon>Pseudomonadota</taxon>
        <taxon>Betaproteobacteria</taxon>
        <taxon>Burkholderiales</taxon>
        <taxon>Aquabacterium</taxon>
    </lineage>
</organism>
<dbReference type="InterPro" id="IPR010260">
    <property type="entry name" value="AlpA"/>
</dbReference>
<keyword evidence="2" id="KW-1185">Reference proteome</keyword>
<comment type="caution">
    <text evidence="1">The sequence shown here is derived from an EMBL/GenBank/DDBJ whole genome shotgun (WGS) entry which is preliminary data.</text>
</comment>
<dbReference type="AlphaFoldDB" id="A0A3R8T371"/>
<proteinExistence type="predicted"/>
<gene>
    <name evidence="1" type="ORF">EIP75_05615</name>
</gene>
<name>A0A3R8T371_9BURK</name>
<evidence type="ECO:0000313" key="2">
    <source>
        <dbReference type="Proteomes" id="UP000269265"/>
    </source>
</evidence>
<dbReference type="Gene3D" id="1.10.238.160">
    <property type="match status" value="1"/>
</dbReference>
<reference evidence="1 2" key="1">
    <citation type="submission" date="2018-12" db="EMBL/GenBank/DDBJ databases">
        <title>The whole draft genome of Aquabacterium sp. SJQ9.</title>
        <authorList>
            <person name="Sun L."/>
            <person name="Gao X."/>
            <person name="Chen W."/>
            <person name="Huang K."/>
        </authorList>
    </citation>
    <scope>NUCLEOTIDE SEQUENCE [LARGE SCALE GENOMIC DNA]</scope>
    <source>
        <strain evidence="1 2">SJQ9</strain>
    </source>
</reference>
<dbReference type="OrthoDB" id="5398721at2"/>
<dbReference type="EMBL" id="RSED01000004">
    <property type="protein sequence ID" value="RRS05056.1"/>
    <property type="molecule type" value="Genomic_DNA"/>
</dbReference>
<dbReference type="RefSeq" id="WP_125242273.1">
    <property type="nucleotide sequence ID" value="NZ_RSED01000004.1"/>
</dbReference>
<sequence>MATIWRLPSVRAEYGKSRTSIYEDINRGLMTKPVRLGARAVGWPAEEVKKITAARVAGKDDAEIRVLVNKLEDARKEVTA</sequence>
<dbReference type="Pfam" id="PF05930">
    <property type="entry name" value="Phage_AlpA"/>
    <property type="match status" value="1"/>
</dbReference>
<accession>A0A3R8T371</accession>
<dbReference type="Proteomes" id="UP000269265">
    <property type="component" value="Unassembled WGS sequence"/>
</dbReference>
<protein>
    <submittedName>
        <fullName evidence="1">AlpA family phage regulatory protein</fullName>
    </submittedName>
</protein>